<evidence type="ECO:0000256" key="1">
    <source>
        <dbReference type="SAM" id="MobiDB-lite"/>
    </source>
</evidence>
<evidence type="ECO:0000313" key="3">
    <source>
        <dbReference type="Proteomes" id="UP000011713"/>
    </source>
</evidence>
<accession>M4BJN1</accession>
<keyword evidence="3" id="KW-1185">Reference proteome</keyword>
<feature type="region of interest" description="Disordered" evidence="1">
    <location>
        <begin position="1"/>
        <end position="55"/>
    </location>
</feature>
<dbReference type="Proteomes" id="UP000011713">
    <property type="component" value="Unassembled WGS sequence"/>
</dbReference>
<sequence>MATPASSVRHSVSSGGSSSPTLLDPSDDSSSGDSEVVRSAFAKSRSSGRRPTKVPIYLVPAPPTKYTVRLAVKSLTKSASRLVDAPAVAATAGPASTLDNSLKRVMFASSDSDTESVSAKKMLQKPEMTTDSDSEPVFVCLDDGYDPWRYATEDLHHRRSGTLVRGPVQLVVYCEHEY</sequence>
<name>M4BJN1_HYAAE</name>
<dbReference type="EMBL" id="JH598326">
    <property type="status" value="NOT_ANNOTATED_CDS"/>
    <property type="molecule type" value="Genomic_DNA"/>
</dbReference>
<reference evidence="3" key="1">
    <citation type="journal article" date="2010" name="Science">
        <title>Signatures of adaptation to obligate biotrophy in the Hyaloperonospora arabidopsidis genome.</title>
        <authorList>
            <person name="Baxter L."/>
            <person name="Tripathy S."/>
            <person name="Ishaque N."/>
            <person name="Boot N."/>
            <person name="Cabral A."/>
            <person name="Kemen E."/>
            <person name="Thines M."/>
            <person name="Ah-Fong A."/>
            <person name="Anderson R."/>
            <person name="Badejoko W."/>
            <person name="Bittner-Eddy P."/>
            <person name="Boore J.L."/>
            <person name="Chibucos M.C."/>
            <person name="Coates M."/>
            <person name="Dehal P."/>
            <person name="Delehaunty K."/>
            <person name="Dong S."/>
            <person name="Downton P."/>
            <person name="Dumas B."/>
            <person name="Fabro G."/>
            <person name="Fronick C."/>
            <person name="Fuerstenberg S.I."/>
            <person name="Fulton L."/>
            <person name="Gaulin E."/>
            <person name="Govers F."/>
            <person name="Hughes L."/>
            <person name="Humphray S."/>
            <person name="Jiang R.H."/>
            <person name="Judelson H."/>
            <person name="Kamoun S."/>
            <person name="Kyung K."/>
            <person name="Meijer H."/>
            <person name="Minx P."/>
            <person name="Morris P."/>
            <person name="Nelson J."/>
            <person name="Phuntumart V."/>
            <person name="Qutob D."/>
            <person name="Rehmany A."/>
            <person name="Rougon-Cardoso A."/>
            <person name="Ryden P."/>
            <person name="Torto-Alalibo T."/>
            <person name="Studholme D."/>
            <person name="Wang Y."/>
            <person name="Win J."/>
            <person name="Wood J."/>
            <person name="Clifton S.W."/>
            <person name="Rogers J."/>
            <person name="Van den Ackerveken G."/>
            <person name="Jones J.D."/>
            <person name="McDowell J.M."/>
            <person name="Beynon J."/>
            <person name="Tyler B.M."/>
        </authorList>
    </citation>
    <scope>NUCLEOTIDE SEQUENCE [LARGE SCALE GENOMIC DNA]</scope>
    <source>
        <strain evidence="3">Emoy2</strain>
    </source>
</reference>
<dbReference type="InParanoid" id="M4BJN1"/>
<proteinExistence type="predicted"/>
<organism evidence="2 3">
    <name type="scientific">Hyaloperonospora arabidopsidis (strain Emoy2)</name>
    <name type="common">Downy mildew agent</name>
    <name type="synonym">Peronospora arabidopsidis</name>
    <dbReference type="NCBI Taxonomy" id="559515"/>
    <lineage>
        <taxon>Eukaryota</taxon>
        <taxon>Sar</taxon>
        <taxon>Stramenopiles</taxon>
        <taxon>Oomycota</taxon>
        <taxon>Peronosporomycetes</taxon>
        <taxon>Peronosporales</taxon>
        <taxon>Peronosporaceae</taxon>
        <taxon>Hyaloperonospora</taxon>
    </lineage>
</organism>
<evidence type="ECO:0000313" key="2">
    <source>
        <dbReference type="EnsemblProtists" id="HpaP806610"/>
    </source>
</evidence>
<reference evidence="2" key="2">
    <citation type="submission" date="2015-06" db="UniProtKB">
        <authorList>
            <consortium name="EnsemblProtists"/>
        </authorList>
    </citation>
    <scope>IDENTIFICATION</scope>
    <source>
        <strain evidence="2">Emoy2</strain>
    </source>
</reference>
<dbReference type="HOGENOM" id="CLU_1513371_0_0_1"/>
<feature type="compositionally biased region" description="Low complexity" evidence="1">
    <location>
        <begin position="1"/>
        <end position="39"/>
    </location>
</feature>
<protein>
    <submittedName>
        <fullName evidence="2">Uncharacterized protein</fullName>
    </submittedName>
</protein>
<dbReference type="EnsemblProtists" id="HpaT806610">
    <property type="protein sequence ID" value="HpaP806610"/>
    <property type="gene ID" value="HpaG806610"/>
</dbReference>
<dbReference type="AlphaFoldDB" id="M4BJN1"/>
<dbReference type="VEuPathDB" id="FungiDB:HpaG806610"/>